<dbReference type="PANTHER" id="PTHR24379">
    <property type="entry name" value="KRAB AND ZINC FINGER DOMAIN-CONTAINING"/>
    <property type="match status" value="1"/>
</dbReference>
<sequence length="372" mass="43738">MENYNEFIDGLVKIEVKDNAEKHELEKNVYSNFPIEMKDEFSNNSQPSMEHYDSVEVQGNDLISRSIKIREQKLEYTDDFDQADDYESISKYIKVEIDTVNTEEDAVPVEPELVKVEELDLNDSVSGTCETLPEKDIVDTESDQIDCHRLENIEEDLDGAHRQHNKKTRRGTQLFQCKSCAFRSNHERSLKRHVSLTHRHPSQIQWFKCYSCDYRSKQKSTLITHMLLHKDPSQLKWYKCDKCNYKSKHKNGLSNHSIIHKDALEIRCFKCNLCEFKTKTRAQVKSHMLMHKDPSQIEWFKCVVCDYKSKRKSCLRVHMLVHADPLEVKWFKCELCVFKTKLKGTLKNHMMIHKRSRCMIDKVGEVDPGGLE</sequence>
<evidence type="ECO:0000256" key="3">
    <source>
        <dbReference type="ARBA" id="ARBA00022771"/>
    </source>
</evidence>
<dbReference type="PROSITE" id="PS50157">
    <property type="entry name" value="ZINC_FINGER_C2H2_2"/>
    <property type="match status" value="1"/>
</dbReference>
<dbReference type="Proteomes" id="UP001159042">
    <property type="component" value="Unassembled WGS sequence"/>
</dbReference>
<accession>A0AAV8VHW6</accession>
<dbReference type="PANTHER" id="PTHR24379:SF121">
    <property type="entry name" value="C2H2-TYPE DOMAIN-CONTAINING PROTEIN"/>
    <property type="match status" value="1"/>
</dbReference>
<feature type="domain" description="C2H2-type" evidence="6">
    <location>
        <begin position="207"/>
        <end position="234"/>
    </location>
</feature>
<protein>
    <recommendedName>
        <fullName evidence="6">C2H2-type domain-containing protein</fullName>
    </recommendedName>
</protein>
<evidence type="ECO:0000259" key="6">
    <source>
        <dbReference type="PROSITE" id="PS50157"/>
    </source>
</evidence>
<dbReference type="GO" id="GO:0008270">
    <property type="term" value="F:zinc ion binding"/>
    <property type="evidence" value="ECO:0007669"/>
    <property type="project" value="UniProtKB-KW"/>
</dbReference>
<evidence type="ECO:0000256" key="1">
    <source>
        <dbReference type="ARBA" id="ARBA00022723"/>
    </source>
</evidence>
<evidence type="ECO:0000256" key="2">
    <source>
        <dbReference type="ARBA" id="ARBA00022737"/>
    </source>
</evidence>
<name>A0AAV8VHW6_9CUCU</name>
<reference evidence="7 8" key="1">
    <citation type="journal article" date="2023" name="Insect Mol. Biol.">
        <title>Genome sequencing provides insights into the evolution of gene families encoding plant cell wall-degrading enzymes in longhorned beetles.</title>
        <authorList>
            <person name="Shin N.R."/>
            <person name="Okamura Y."/>
            <person name="Kirsch R."/>
            <person name="Pauchet Y."/>
        </authorList>
    </citation>
    <scope>NUCLEOTIDE SEQUENCE [LARGE SCALE GENOMIC DNA]</scope>
    <source>
        <strain evidence="7">EAD_L_NR</strain>
    </source>
</reference>
<dbReference type="EMBL" id="JANEYG010000089">
    <property type="protein sequence ID" value="KAJ8913725.1"/>
    <property type="molecule type" value="Genomic_DNA"/>
</dbReference>
<proteinExistence type="predicted"/>
<evidence type="ECO:0000256" key="5">
    <source>
        <dbReference type="PROSITE-ProRule" id="PRU00042"/>
    </source>
</evidence>
<dbReference type="AlphaFoldDB" id="A0AAV8VHW6"/>
<organism evidence="7 8">
    <name type="scientific">Exocentrus adspersus</name>
    <dbReference type="NCBI Taxonomy" id="1586481"/>
    <lineage>
        <taxon>Eukaryota</taxon>
        <taxon>Metazoa</taxon>
        <taxon>Ecdysozoa</taxon>
        <taxon>Arthropoda</taxon>
        <taxon>Hexapoda</taxon>
        <taxon>Insecta</taxon>
        <taxon>Pterygota</taxon>
        <taxon>Neoptera</taxon>
        <taxon>Endopterygota</taxon>
        <taxon>Coleoptera</taxon>
        <taxon>Polyphaga</taxon>
        <taxon>Cucujiformia</taxon>
        <taxon>Chrysomeloidea</taxon>
        <taxon>Cerambycidae</taxon>
        <taxon>Lamiinae</taxon>
        <taxon>Acanthocinini</taxon>
        <taxon>Exocentrus</taxon>
    </lineage>
</organism>
<keyword evidence="4" id="KW-0862">Zinc</keyword>
<dbReference type="SMART" id="SM00355">
    <property type="entry name" value="ZnF_C2H2"/>
    <property type="match status" value="6"/>
</dbReference>
<gene>
    <name evidence="7" type="ORF">NQ315_007442</name>
</gene>
<keyword evidence="1" id="KW-0479">Metal-binding</keyword>
<evidence type="ECO:0000256" key="4">
    <source>
        <dbReference type="ARBA" id="ARBA00022833"/>
    </source>
</evidence>
<dbReference type="Gene3D" id="3.30.160.60">
    <property type="entry name" value="Classic Zinc Finger"/>
    <property type="match status" value="3"/>
</dbReference>
<keyword evidence="3 5" id="KW-0863">Zinc-finger</keyword>
<keyword evidence="2" id="KW-0677">Repeat</keyword>
<keyword evidence="8" id="KW-1185">Reference proteome</keyword>
<dbReference type="InterPro" id="IPR013087">
    <property type="entry name" value="Znf_C2H2_type"/>
</dbReference>
<dbReference type="InterPro" id="IPR036236">
    <property type="entry name" value="Znf_C2H2_sf"/>
</dbReference>
<dbReference type="SUPFAM" id="SSF57667">
    <property type="entry name" value="beta-beta-alpha zinc fingers"/>
    <property type="match status" value="2"/>
</dbReference>
<comment type="caution">
    <text evidence="7">The sequence shown here is derived from an EMBL/GenBank/DDBJ whole genome shotgun (WGS) entry which is preliminary data.</text>
</comment>
<evidence type="ECO:0000313" key="8">
    <source>
        <dbReference type="Proteomes" id="UP001159042"/>
    </source>
</evidence>
<evidence type="ECO:0000313" key="7">
    <source>
        <dbReference type="EMBL" id="KAJ8913725.1"/>
    </source>
</evidence>
<dbReference type="Pfam" id="PF00096">
    <property type="entry name" value="zf-C2H2"/>
    <property type="match status" value="1"/>
</dbReference>